<dbReference type="Pfam" id="PF00932">
    <property type="entry name" value="LTD"/>
    <property type="match status" value="1"/>
</dbReference>
<dbReference type="InterPro" id="IPR006311">
    <property type="entry name" value="TAT_signal"/>
</dbReference>
<organism evidence="3 4">
    <name type="scientific">Ornithinimicrobium cerasi</name>
    <dbReference type="NCBI Taxonomy" id="2248773"/>
    <lineage>
        <taxon>Bacteria</taxon>
        <taxon>Bacillati</taxon>
        <taxon>Actinomycetota</taxon>
        <taxon>Actinomycetes</taxon>
        <taxon>Micrococcales</taxon>
        <taxon>Ornithinimicrobiaceae</taxon>
        <taxon>Ornithinimicrobium</taxon>
    </lineage>
</organism>
<dbReference type="InterPro" id="IPR001322">
    <property type="entry name" value="Lamin_tail_dom"/>
</dbReference>
<dbReference type="CDD" id="cd04486">
    <property type="entry name" value="YhcR_OBF_like"/>
    <property type="match status" value="1"/>
</dbReference>
<dbReference type="SUPFAM" id="SSF56219">
    <property type="entry name" value="DNase I-like"/>
    <property type="match status" value="1"/>
</dbReference>
<dbReference type="PROSITE" id="PS51841">
    <property type="entry name" value="LTD"/>
    <property type="match status" value="1"/>
</dbReference>
<dbReference type="PROSITE" id="PS51318">
    <property type="entry name" value="TAT"/>
    <property type="match status" value="1"/>
</dbReference>
<evidence type="ECO:0000313" key="4">
    <source>
        <dbReference type="Proteomes" id="UP000219688"/>
    </source>
</evidence>
<protein>
    <recommendedName>
        <fullName evidence="2">LTD domain-containing protein</fullName>
    </recommendedName>
</protein>
<dbReference type="InterPro" id="IPR036691">
    <property type="entry name" value="Endo/exonu/phosph_ase_sf"/>
</dbReference>
<proteinExistence type="predicted"/>
<dbReference type="InterPro" id="IPR005135">
    <property type="entry name" value="Endo/exonuclease/phosphatase"/>
</dbReference>
<evidence type="ECO:0000259" key="2">
    <source>
        <dbReference type="PROSITE" id="PS51841"/>
    </source>
</evidence>
<keyword evidence="4" id="KW-1185">Reference proteome</keyword>
<evidence type="ECO:0000313" key="3">
    <source>
        <dbReference type="EMBL" id="SOC52468.1"/>
    </source>
</evidence>
<feature type="signal peptide" evidence="1">
    <location>
        <begin position="1"/>
        <end position="30"/>
    </location>
</feature>
<dbReference type="PANTHER" id="PTHR42834">
    <property type="entry name" value="ENDONUCLEASE/EXONUCLEASE/PHOSPHATASE FAMILY PROTEIN (AFU_ORTHOLOGUE AFUA_3G09210)"/>
    <property type="match status" value="1"/>
</dbReference>
<feature type="chain" id="PRO_5013239050" description="LTD domain-containing protein" evidence="1">
    <location>
        <begin position="31"/>
        <end position="1081"/>
    </location>
</feature>
<dbReference type="EMBL" id="OBQK01000001">
    <property type="protein sequence ID" value="SOC52468.1"/>
    <property type="molecule type" value="Genomic_DNA"/>
</dbReference>
<dbReference type="RefSeq" id="WP_141401398.1">
    <property type="nucleotide sequence ID" value="NZ_OBQK01000001.1"/>
</dbReference>
<dbReference type="Proteomes" id="UP000219688">
    <property type="component" value="Unassembled WGS sequence"/>
</dbReference>
<dbReference type="GO" id="GO:0003824">
    <property type="term" value="F:catalytic activity"/>
    <property type="evidence" value="ECO:0007669"/>
    <property type="project" value="InterPro"/>
</dbReference>
<name>A0A285VFX5_9MICO</name>
<dbReference type="AlphaFoldDB" id="A0A285VFX5"/>
<dbReference type="CDD" id="cd10283">
    <property type="entry name" value="MnuA_DNase1-like"/>
    <property type="match status" value="1"/>
</dbReference>
<gene>
    <name evidence="3" type="ORF">SAMN05421879_101584</name>
</gene>
<dbReference type="InterPro" id="IPR047971">
    <property type="entry name" value="ExeM-like"/>
</dbReference>
<feature type="domain" description="LTD" evidence="2">
    <location>
        <begin position="31"/>
        <end position="144"/>
    </location>
</feature>
<dbReference type="Gene3D" id="3.60.10.10">
    <property type="entry name" value="Endonuclease/exonuclease/phosphatase"/>
    <property type="match status" value="1"/>
</dbReference>
<dbReference type="NCBIfam" id="NF033681">
    <property type="entry name" value="ExeM_NucH_DNase"/>
    <property type="match status" value="1"/>
</dbReference>
<sequence length="1081" mass="112676">MTRSPRRRAGVAAAGAASLLAGLLAPVALASVATAAASDLIISEYVEGSSNNKAIEIYNGTGAAIDLSAYTLRAFFNGNSTAGTSVVLTGSLEAGGTHVLADNDAAAAILAVADQQTTASLWNGDDAITLAKGELIVDSLGQVGFDPGTEWGTGLVSTADNTLRRQADVCAGDTVANDVFDPSLEWDGFATDTFGGLGAHTADCGDTEPEPTAVVINEFSANTVGTADVEYLEIMGAPNTSYAGLAILQVEGDATSSARGTVVSSTPIGTTDEDGRWSTSLANGFLQNGTLTLLLVEGSYPAGTVLDADRDGTVDVDVEVLDSVAINDGGTGDLTYSETVLTVGYDGVNQIVGGASRIPDGTDTNSTSDWVRNDFDLAGIPGQTGTLVEGEAVNTPGTVNTTELEEPPVDPGVCGDPATLIGAVQGSGGATTMAGQTVIVEGVVVGDFQGPGSYDGYYVQDAGDGDPATSDGIFVYAFDGADVEVGDRVRVAGTAAEFFGLTQISLVALAECGEGVLPEPLPVTLPLDEERYEGMLITVAEDLAILEYFNYGRFGEIVLGYGDETFRQHQPTAVYEPGSVEAQELLAFNLDHRIMLDDGLTIQNPAVLRHPDGEPFSLTNTFRGGDLLRDVTGVLDYRFSEWGIQPTEPATHVELNPRPEVPQVGGTTTVASFNVLNYFTTLVEDDSSARGANDALEFERQQAKIVTAITEMDADIVGLIEIENNGDVAVGALVDALNAEAGEDRWAFISTGPIGTDAITTALIYQPAEVTPVGDFAVLDTSVDPRFLDDLNRPALAQTFEDNQAGGQVTVVVNHLKSKGSACAGDPDTGQGNCNGVRTAAADALGDWANADPTGTGTDNVLIIGDLNSYDKEDPIDELKEDGYTDLLLQWQGEYAYSYVFDGMLGYLDYAMSSAALTPLVTGAEAWAINADEPSVLDYDMTFKPDAVDAIYAPDAFRSSDHDPILVGLDLRLDTVAPELTVVAEPPHIWPANGKWRNVTTVVTVSDDTDADPTVVLVGAEASDGGDVEVLSDTEFRVLAVLGVTYTFTYEATDATGNTTTEVVTVTVAKPGNGQPGAGPR</sequence>
<accession>A0A285VFX5</accession>
<dbReference type="Pfam" id="PF03372">
    <property type="entry name" value="Exo_endo_phos"/>
    <property type="match status" value="1"/>
</dbReference>
<reference evidence="4" key="1">
    <citation type="submission" date="2017-08" db="EMBL/GenBank/DDBJ databases">
        <authorList>
            <person name="Varghese N."/>
            <person name="Submissions S."/>
        </authorList>
    </citation>
    <scope>NUCLEOTIDE SEQUENCE [LARGE SCALE GENOMIC DNA]</scope>
    <source>
        <strain evidence="4">USBA17B2</strain>
    </source>
</reference>
<evidence type="ECO:0000256" key="1">
    <source>
        <dbReference type="SAM" id="SignalP"/>
    </source>
</evidence>
<keyword evidence="1" id="KW-0732">Signal</keyword>
<dbReference type="PANTHER" id="PTHR42834:SF1">
    <property type="entry name" value="ENDONUCLEASE_EXONUCLEASE_PHOSPHATASE FAMILY PROTEIN (AFU_ORTHOLOGUE AFUA_3G09210)"/>
    <property type="match status" value="1"/>
</dbReference>